<dbReference type="EMBL" id="CP018145">
    <property type="protein sequence ID" value="ASJ52137.1"/>
    <property type="molecule type" value="Genomic_DNA"/>
</dbReference>
<organism evidence="1 2">
    <name type="scientific">Brevibacillus formosus</name>
    <dbReference type="NCBI Taxonomy" id="54913"/>
    <lineage>
        <taxon>Bacteria</taxon>
        <taxon>Bacillati</taxon>
        <taxon>Bacillota</taxon>
        <taxon>Bacilli</taxon>
        <taxon>Bacillales</taxon>
        <taxon>Paenibacillaceae</taxon>
        <taxon>Brevibacillus</taxon>
    </lineage>
</organism>
<dbReference type="Proteomes" id="UP000197781">
    <property type="component" value="Chromosome"/>
</dbReference>
<dbReference type="AlphaFoldDB" id="A0A220MAX3"/>
<evidence type="ECO:0000313" key="2">
    <source>
        <dbReference type="Proteomes" id="UP000197781"/>
    </source>
</evidence>
<dbReference type="KEGG" id="bfm:BP422_00375"/>
<evidence type="ECO:0000313" key="1">
    <source>
        <dbReference type="EMBL" id="ASJ52137.1"/>
    </source>
</evidence>
<gene>
    <name evidence="1" type="ORF">BP422_00375</name>
</gene>
<reference evidence="1 2" key="1">
    <citation type="submission" date="2016-11" db="EMBL/GenBank/DDBJ databases">
        <authorList>
            <person name="Jaros S."/>
            <person name="Januszkiewicz K."/>
            <person name="Wedrychowicz H."/>
        </authorList>
    </citation>
    <scope>NUCLEOTIDE SEQUENCE [LARGE SCALE GENOMIC DNA]</scope>
    <source>
        <strain evidence="1 2">NF2</strain>
    </source>
</reference>
<accession>A0A220MAX3</accession>
<proteinExistence type="predicted"/>
<name>A0A220MAX3_9BACL</name>
<protein>
    <submittedName>
        <fullName evidence="1">Uncharacterized protein</fullName>
    </submittedName>
</protein>
<sequence length="88" mass="10278">MNHLIHRLEQLQMREAVVHEKLKTCITYQSAILDFTIREGFRCQRTAIEDIVLAVNRIEMDLRTECCHLKLEQALITSEMQFTEGATT</sequence>
<dbReference type="RefSeq" id="WP_054977407.1">
    <property type="nucleotide sequence ID" value="NZ_CP018145.1"/>
</dbReference>